<feature type="compositionally biased region" description="Polar residues" evidence="1">
    <location>
        <begin position="135"/>
        <end position="145"/>
    </location>
</feature>
<proteinExistence type="predicted"/>
<feature type="region of interest" description="Disordered" evidence="1">
    <location>
        <begin position="1404"/>
        <end position="1436"/>
    </location>
</feature>
<comment type="caution">
    <text evidence="3">The sequence shown here is derived from an EMBL/GenBank/DDBJ whole genome shotgun (WGS) entry which is preliminary data.</text>
</comment>
<feature type="compositionally biased region" description="Polar residues" evidence="1">
    <location>
        <begin position="1099"/>
        <end position="1110"/>
    </location>
</feature>
<feature type="region of interest" description="Disordered" evidence="1">
    <location>
        <begin position="21"/>
        <end position="267"/>
    </location>
</feature>
<dbReference type="EMBL" id="BIMX01000003">
    <property type="protein sequence ID" value="GCE97930.1"/>
    <property type="molecule type" value="Genomic_DNA"/>
</dbReference>
<feature type="compositionally biased region" description="Basic and acidic residues" evidence="1">
    <location>
        <begin position="326"/>
        <end position="345"/>
    </location>
</feature>
<feature type="compositionally biased region" description="Basic and acidic residues" evidence="1">
    <location>
        <begin position="1024"/>
        <end position="1080"/>
    </location>
</feature>
<evidence type="ECO:0000313" key="3">
    <source>
        <dbReference type="EMBL" id="GCE97930.1"/>
    </source>
</evidence>
<feature type="compositionally biased region" description="Basic residues" evidence="1">
    <location>
        <begin position="294"/>
        <end position="310"/>
    </location>
</feature>
<feature type="compositionally biased region" description="Basic and acidic residues" evidence="1">
    <location>
        <begin position="540"/>
        <end position="585"/>
    </location>
</feature>
<feature type="region of interest" description="Disordered" evidence="1">
    <location>
        <begin position="928"/>
        <end position="1125"/>
    </location>
</feature>
<name>A0A4C2E142_9SACH</name>
<feature type="region of interest" description="Disordered" evidence="1">
    <location>
        <begin position="834"/>
        <end position="866"/>
    </location>
</feature>
<dbReference type="InterPro" id="IPR021386">
    <property type="entry name" value="SPP41_DUF3020"/>
</dbReference>
<dbReference type="OrthoDB" id="5595797at2759"/>
<feature type="compositionally biased region" description="Low complexity" evidence="1">
    <location>
        <begin position="208"/>
        <end position="217"/>
    </location>
</feature>
<feature type="compositionally biased region" description="Basic and acidic residues" evidence="1">
    <location>
        <begin position="963"/>
        <end position="983"/>
    </location>
</feature>
<evidence type="ECO:0000256" key="1">
    <source>
        <dbReference type="SAM" id="MobiDB-lite"/>
    </source>
</evidence>
<protein>
    <recommendedName>
        <fullName evidence="2">DUF3020 domain-containing protein</fullName>
    </recommendedName>
</protein>
<feature type="compositionally biased region" description="Basic and acidic residues" evidence="1">
    <location>
        <begin position="490"/>
        <end position="509"/>
    </location>
</feature>
<feature type="compositionally biased region" description="Polar residues" evidence="1">
    <location>
        <begin position="834"/>
        <end position="858"/>
    </location>
</feature>
<sequence>MSEEHCDDLNFNELVGNLLTSHNENDSLNEDTNNSNHGQDSNIINNTNDNQGEVELPDFGTEEDLAAVVASAIQNMNERPSQDNEIPLEFQQQQHRQKQGRKGEQETFEDPDGEVDEIPIEMQGDEDEKEHEQNQDWANVLQQGLLQGDEHPQTQAEEQLDQDDETLRRAILESLQELNVKDKEDTTTEGPLPKEKDRKSKPKKPSKKSSSSSSSSSARKKDAKKKKSQKDDNEDLLNFEDVIRGFMHPETNGPQNETSAVADVGDSETQALVEATLKAFERELLGPAANAPKPTKKKSSSSSSKKKSSGKKSDPRVKARTYTPLDLDKSHDDSNYHKTKQHDETSSEQGLGDDFSKQLAEMVNQVVNTTAPEEHTTVTQKPRDDTRPTTEGVSRNISATEKSPHDLQSIPAGLEDDTSETFDLNQIMQRAMNMAFQEQEQEQRPEQDQKEKDKQNFEQEKNEDHFDSTIMEEFNRGLADLTVADLDASADSKDQPLKEDGLHLSEDKSKHKKSVQLSEEVNKKKYSQVALAAAHAAKKRLSEKNKFNKLREREERQKVREDRKSKKREEQEKLEEERKELEEIVAKGPPYPPDLRLTKSGKPKKPYRRWTPEEMKRRATILSAEANDPSKEQKVRKKKFKKLKRVPLYNLKNIPIFNFIKSNVANGERARQGLNGIEDTLNKIPLNSNNFNLNRLALSGGMNTNQSAEENNKNGLEKDPIPFMLQRKTVVHREKIPFHPPWAIPAHPPLALPVARRRRKEKTNELTNHDNINNLGKHKRSSGNLNVGSKIIPAVLLPIINTLKAAARAKAASGASSEESNEHLMNIIKHTKTTIAQTLDSSRRNSSGDPIKTQQSMENEGKKIRRMPIFSLANIKKIDTSNDEPRTTESKAHQDIHTKTPNLIKIEESENSELSYPKENIKKASYVTGKETSANEKPNPDENVFIENDSKPTNTAVVGPIYHSERQTPGSREDRSTPDHLEVFNEVQYVDENRLEGKPQEISEERTEKRLGGKANEGLEEEFEKGTVEKSEKGQEEKPEEKPEKKQEEKPEEKPEEKSEERTKERPKENPKENLKEQPKKFSSPQVVKIDAEGASKFHPNNSKETSSLEAQHLPVSVKNEKNNDLISTQEKVKKQYESSHNAFEDLVKQQLVQSCGSNVDLPSNLSHIISATLANVFPDLNDSRQKDNQSPPSRPERRRYKKGPPPLLNLDGLVPPSGIQVVPKAEPKPVSEDTILPQPAKIKRPHRKSEQPVMLHTFNVPNFKDMQGRRTMLLKRAKEHLNDKEMGILKKEINKERKRKWREVNVEKNWEHDLRSRLKKRANMKFGESNSIEKNQWFEGEVSKNLSERGIKQENGTNNGSDSGSGRKNTGSTNLSDNEVLNMIATALGKLDVARILERELNELGKPNGTKPPSSSRPKRLHSSASTEDVPDVERNDIFYGAAEFGTIEETRNERDMNKIDESGQIKRPYPDDIPLMIPILKRPKFLNAEGDS</sequence>
<feature type="compositionally biased region" description="Basic and acidic residues" evidence="1">
    <location>
        <begin position="372"/>
        <end position="388"/>
    </location>
</feature>
<reference evidence="3 4" key="1">
    <citation type="submission" date="2019-01" db="EMBL/GenBank/DDBJ databases">
        <title>Draft Genome Sequencing of Zygosaccharomyces mellis Ca-7.</title>
        <authorList>
            <person name="Shiwa Y."/>
            <person name="Kanesaki Y."/>
            <person name="Ishige T."/>
            <person name="Mura K."/>
            <person name="Hori T."/>
            <person name="Tamura T."/>
        </authorList>
    </citation>
    <scope>NUCLEOTIDE SEQUENCE [LARGE SCALE GENOMIC DNA]</scope>
    <source>
        <strain evidence="3 4">Ca-7</strain>
    </source>
</reference>
<feature type="compositionally biased region" description="Basic and acidic residues" evidence="1">
    <location>
        <begin position="1451"/>
        <end position="1472"/>
    </location>
</feature>
<feature type="compositionally biased region" description="Basic and acidic residues" evidence="1">
    <location>
        <begin position="179"/>
        <end position="198"/>
    </location>
</feature>
<feature type="compositionally biased region" description="Polar residues" evidence="1">
    <location>
        <begin position="30"/>
        <end position="51"/>
    </location>
</feature>
<evidence type="ECO:0000259" key="2">
    <source>
        <dbReference type="Pfam" id="PF11223"/>
    </source>
</evidence>
<feature type="region of interest" description="Disordered" evidence="1">
    <location>
        <begin position="1348"/>
        <end position="1376"/>
    </location>
</feature>
<feature type="domain" description="DUF3020" evidence="2">
    <location>
        <begin position="1295"/>
        <end position="1342"/>
    </location>
</feature>
<feature type="region of interest" description="Disordered" evidence="1">
    <location>
        <begin position="487"/>
        <end position="608"/>
    </location>
</feature>
<feature type="region of interest" description="Disordered" evidence="1">
    <location>
        <begin position="284"/>
        <end position="472"/>
    </location>
</feature>
<feature type="compositionally biased region" description="Polar residues" evidence="1">
    <location>
        <begin position="389"/>
        <end position="401"/>
    </location>
</feature>
<organism evidence="3 4">
    <name type="scientific">Zygosaccharomyces mellis</name>
    <dbReference type="NCBI Taxonomy" id="42258"/>
    <lineage>
        <taxon>Eukaryota</taxon>
        <taxon>Fungi</taxon>
        <taxon>Dikarya</taxon>
        <taxon>Ascomycota</taxon>
        <taxon>Saccharomycotina</taxon>
        <taxon>Saccharomycetes</taxon>
        <taxon>Saccharomycetales</taxon>
        <taxon>Saccharomycetaceae</taxon>
        <taxon>Zygosaccharomyces</taxon>
    </lineage>
</organism>
<feature type="compositionally biased region" description="Basic and acidic residues" evidence="1">
    <location>
        <begin position="991"/>
        <end position="1011"/>
    </location>
</feature>
<gene>
    <name evidence="3" type="ORF">ZYGM_003987</name>
</gene>
<accession>A0A4C2E142</accession>
<feature type="compositionally biased region" description="Basic residues" evidence="1">
    <location>
        <begin position="599"/>
        <end position="608"/>
    </location>
</feature>
<feature type="region of interest" description="Disordered" evidence="1">
    <location>
        <begin position="1451"/>
        <end position="1474"/>
    </location>
</feature>
<feature type="compositionally biased region" description="Acidic residues" evidence="1">
    <location>
        <begin position="106"/>
        <end position="129"/>
    </location>
</feature>
<evidence type="ECO:0000313" key="4">
    <source>
        <dbReference type="Proteomes" id="UP000301737"/>
    </source>
</evidence>
<dbReference type="Proteomes" id="UP000301737">
    <property type="component" value="Unassembled WGS sequence"/>
</dbReference>
<feature type="compositionally biased region" description="Low complexity" evidence="1">
    <location>
        <begin position="1356"/>
        <end position="1367"/>
    </location>
</feature>
<feature type="region of interest" description="Disordered" evidence="1">
    <location>
        <begin position="879"/>
        <end position="903"/>
    </location>
</feature>
<feature type="region of interest" description="Disordered" evidence="1">
    <location>
        <begin position="1180"/>
        <end position="1216"/>
    </location>
</feature>
<dbReference type="Pfam" id="PF11223">
    <property type="entry name" value="DUF3020"/>
    <property type="match status" value="1"/>
</dbReference>
<feature type="compositionally biased region" description="Basic and acidic residues" evidence="1">
    <location>
        <begin position="441"/>
        <end position="467"/>
    </location>
</feature>
<feature type="compositionally biased region" description="Basic and acidic residues" evidence="1">
    <location>
        <begin position="879"/>
        <end position="898"/>
    </location>
</feature>
<keyword evidence="4" id="KW-1185">Reference proteome</keyword>